<evidence type="ECO:0000256" key="8">
    <source>
        <dbReference type="ARBA" id="ARBA00023014"/>
    </source>
</evidence>
<dbReference type="Pfam" id="PF02310">
    <property type="entry name" value="B12-binding"/>
    <property type="match status" value="1"/>
</dbReference>
<dbReference type="SFLD" id="SFLDS00029">
    <property type="entry name" value="Radical_SAM"/>
    <property type="match status" value="1"/>
</dbReference>
<dbReference type="GO" id="GO:0003824">
    <property type="term" value="F:catalytic activity"/>
    <property type="evidence" value="ECO:0007669"/>
    <property type="project" value="InterPro"/>
</dbReference>
<dbReference type="PANTHER" id="PTHR43409:SF7">
    <property type="entry name" value="BLL1977 PROTEIN"/>
    <property type="match status" value="1"/>
</dbReference>
<dbReference type="SFLD" id="SFLDG01123">
    <property type="entry name" value="methyltransferase_(Class_B)"/>
    <property type="match status" value="1"/>
</dbReference>
<dbReference type="CDD" id="cd01335">
    <property type="entry name" value="Radical_SAM"/>
    <property type="match status" value="1"/>
</dbReference>
<name>A0A1F5B0L2_9BACT</name>
<evidence type="ECO:0000256" key="5">
    <source>
        <dbReference type="ARBA" id="ARBA00022691"/>
    </source>
</evidence>
<gene>
    <name evidence="11" type="ORF">A2Z10_00495</name>
</gene>
<evidence type="ECO:0000259" key="10">
    <source>
        <dbReference type="PROSITE" id="PS51918"/>
    </source>
</evidence>
<dbReference type="InterPro" id="IPR023404">
    <property type="entry name" value="rSAM_horseshoe"/>
</dbReference>
<accession>A0A1F5B0L2</accession>
<dbReference type="Pfam" id="PF04055">
    <property type="entry name" value="Radical_SAM"/>
    <property type="match status" value="1"/>
</dbReference>
<comment type="caution">
    <text evidence="11">The sequence shown here is derived from an EMBL/GenBank/DDBJ whole genome shotgun (WGS) entry which is preliminary data.</text>
</comment>
<dbReference type="SMART" id="SM00729">
    <property type="entry name" value="Elp3"/>
    <property type="match status" value="1"/>
</dbReference>
<organism evidence="11 12">
    <name type="scientific">Candidatus Azambacteria bacterium RBG_16_47_10</name>
    <dbReference type="NCBI Taxonomy" id="1797292"/>
    <lineage>
        <taxon>Bacteria</taxon>
        <taxon>Candidatus Azamiibacteriota</taxon>
    </lineage>
</organism>
<dbReference type="GO" id="GO:0031419">
    <property type="term" value="F:cobalamin binding"/>
    <property type="evidence" value="ECO:0007669"/>
    <property type="project" value="InterPro"/>
</dbReference>
<sequence length="495" mass="56984">MQEIRKIVIIEPNPPGAHVFKRMALPRLGAVILGTILKNHGYDVKVYVECIEEINVKDLLTADLIGISTITSTAPRAYEIAKLLKEKTRIPVFMGGPHVTYMPEEALQYCDFVLRGEADDCIIDFVRALEEGKGFEKIPGLSYGKDRRIIHNETPATCKDMDVLPIPNFSLIAGLEKNYTRKLRITPVMTSRGCPYDCSFCSVTGMFGHKYRFRSTERVLYELRYNKDRGGKWVFFYDDNFCADRMRTKELLRAMIAEGITPRWTAQVRVEVAKDPELIALMRRSGCHTVYIGFESVNPKTLKAYNKKQSVEDITGCIDVLHKNGIRIHGMFVFGSDEDTVHTMRETVAFAKKNNLDSVQFLILTPLPGTRCFRELDQQERIINKDWSLYDAHHAVYQPIRMTRGELQLGMVDATKAFYTRWQIVKRAIRFDWFNASIKAYGYSLIREWEKNNRYFIEYTQRISEAGKATALAARKTADDLKKRFYAHFNNTPGK</sequence>
<dbReference type="InterPro" id="IPR058240">
    <property type="entry name" value="rSAM_sf"/>
</dbReference>
<proteinExistence type="predicted"/>
<protein>
    <submittedName>
        <fullName evidence="11">Uncharacterized protein</fullName>
    </submittedName>
</protein>
<evidence type="ECO:0000256" key="2">
    <source>
        <dbReference type="ARBA" id="ARBA00022485"/>
    </source>
</evidence>
<dbReference type="CDD" id="cd02068">
    <property type="entry name" value="radical_SAM_B12_BD"/>
    <property type="match status" value="1"/>
</dbReference>
<evidence type="ECO:0000256" key="6">
    <source>
        <dbReference type="ARBA" id="ARBA00022723"/>
    </source>
</evidence>
<evidence type="ECO:0000313" key="12">
    <source>
        <dbReference type="Proteomes" id="UP000176639"/>
    </source>
</evidence>
<dbReference type="GO" id="GO:0051539">
    <property type="term" value="F:4 iron, 4 sulfur cluster binding"/>
    <property type="evidence" value="ECO:0007669"/>
    <property type="project" value="UniProtKB-KW"/>
</dbReference>
<dbReference type="InterPro" id="IPR051198">
    <property type="entry name" value="BchE-like"/>
</dbReference>
<dbReference type="InterPro" id="IPR036724">
    <property type="entry name" value="Cobalamin-bd_sf"/>
</dbReference>
<feature type="domain" description="Radical SAM core" evidence="10">
    <location>
        <begin position="180"/>
        <end position="401"/>
    </location>
</feature>
<evidence type="ECO:0000256" key="1">
    <source>
        <dbReference type="ARBA" id="ARBA00001966"/>
    </source>
</evidence>
<evidence type="ECO:0000256" key="4">
    <source>
        <dbReference type="ARBA" id="ARBA00022679"/>
    </source>
</evidence>
<dbReference type="PROSITE" id="PS01278">
    <property type="entry name" value="MTTASE_RADICAL"/>
    <property type="match status" value="1"/>
</dbReference>
<dbReference type="InterPro" id="IPR007197">
    <property type="entry name" value="rSAM"/>
</dbReference>
<dbReference type="SFLD" id="SFLDG01082">
    <property type="entry name" value="B12-binding_domain_containing"/>
    <property type="match status" value="1"/>
</dbReference>
<dbReference type="Gene3D" id="3.80.30.20">
    <property type="entry name" value="tm_1862 like domain"/>
    <property type="match status" value="1"/>
</dbReference>
<evidence type="ECO:0000256" key="7">
    <source>
        <dbReference type="ARBA" id="ARBA00023004"/>
    </source>
</evidence>
<dbReference type="InterPro" id="IPR006638">
    <property type="entry name" value="Elp3/MiaA/NifB-like_rSAM"/>
</dbReference>
<dbReference type="SUPFAM" id="SSF52242">
    <property type="entry name" value="Cobalamin (vitamin B12)-binding domain"/>
    <property type="match status" value="1"/>
</dbReference>
<dbReference type="Gene3D" id="3.40.50.280">
    <property type="entry name" value="Cobalamin-binding domain"/>
    <property type="match status" value="1"/>
</dbReference>
<keyword evidence="3" id="KW-0489">Methyltransferase</keyword>
<keyword evidence="6" id="KW-0479">Metal-binding</keyword>
<evidence type="ECO:0000259" key="9">
    <source>
        <dbReference type="PROSITE" id="PS51332"/>
    </source>
</evidence>
<dbReference type="InterPro" id="IPR020612">
    <property type="entry name" value="Methylthiotransferase_CS"/>
</dbReference>
<dbReference type="PROSITE" id="PS51918">
    <property type="entry name" value="RADICAL_SAM"/>
    <property type="match status" value="1"/>
</dbReference>
<keyword evidence="8" id="KW-0411">Iron-sulfur</keyword>
<keyword evidence="4" id="KW-0808">Transferase</keyword>
<dbReference type="Proteomes" id="UP000176639">
    <property type="component" value="Unassembled WGS sequence"/>
</dbReference>
<feature type="domain" description="B12-binding" evidence="9">
    <location>
        <begin position="5"/>
        <end position="136"/>
    </location>
</feature>
<keyword evidence="2" id="KW-0004">4Fe-4S</keyword>
<dbReference type="InterPro" id="IPR034466">
    <property type="entry name" value="Methyltransferase_Class_B"/>
</dbReference>
<dbReference type="AlphaFoldDB" id="A0A1F5B0L2"/>
<keyword evidence="5" id="KW-0949">S-adenosyl-L-methionine</keyword>
<dbReference type="GO" id="GO:0046872">
    <property type="term" value="F:metal ion binding"/>
    <property type="evidence" value="ECO:0007669"/>
    <property type="project" value="UniProtKB-KW"/>
</dbReference>
<dbReference type="SUPFAM" id="SSF102114">
    <property type="entry name" value="Radical SAM enzymes"/>
    <property type="match status" value="1"/>
</dbReference>
<dbReference type="PANTHER" id="PTHR43409">
    <property type="entry name" value="ANAEROBIC MAGNESIUM-PROTOPORPHYRIN IX MONOMETHYL ESTER CYCLASE-RELATED"/>
    <property type="match status" value="1"/>
</dbReference>
<evidence type="ECO:0000313" key="11">
    <source>
        <dbReference type="EMBL" id="OGD24152.1"/>
    </source>
</evidence>
<dbReference type="EMBL" id="MEYI01000012">
    <property type="protein sequence ID" value="OGD24152.1"/>
    <property type="molecule type" value="Genomic_DNA"/>
</dbReference>
<keyword evidence="7" id="KW-0408">Iron</keyword>
<evidence type="ECO:0000256" key="3">
    <source>
        <dbReference type="ARBA" id="ARBA00022603"/>
    </source>
</evidence>
<dbReference type="InterPro" id="IPR006158">
    <property type="entry name" value="Cobalamin-bd"/>
</dbReference>
<comment type="cofactor">
    <cofactor evidence="1">
        <name>[4Fe-4S] cluster</name>
        <dbReference type="ChEBI" id="CHEBI:49883"/>
    </cofactor>
</comment>
<reference evidence="11 12" key="1">
    <citation type="journal article" date="2016" name="Nat. Commun.">
        <title>Thousands of microbial genomes shed light on interconnected biogeochemical processes in an aquifer system.</title>
        <authorList>
            <person name="Anantharaman K."/>
            <person name="Brown C.T."/>
            <person name="Hug L.A."/>
            <person name="Sharon I."/>
            <person name="Castelle C.J."/>
            <person name="Probst A.J."/>
            <person name="Thomas B.C."/>
            <person name="Singh A."/>
            <person name="Wilkins M.J."/>
            <person name="Karaoz U."/>
            <person name="Brodie E.L."/>
            <person name="Williams K.H."/>
            <person name="Hubbard S.S."/>
            <person name="Banfield J.F."/>
        </authorList>
    </citation>
    <scope>NUCLEOTIDE SEQUENCE [LARGE SCALE GENOMIC DNA]</scope>
</reference>
<dbReference type="PROSITE" id="PS51332">
    <property type="entry name" value="B12_BINDING"/>
    <property type="match status" value="1"/>
</dbReference>